<comment type="caution">
    <text evidence="1">The sequence shown here is derived from an EMBL/GenBank/DDBJ whole genome shotgun (WGS) entry which is preliminary data.</text>
</comment>
<proteinExistence type="predicted"/>
<dbReference type="Pfam" id="PF00805">
    <property type="entry name" value="Pentapeptide"/>
    <property type="match status" value="1"/>
</dbReference>
<dbReference type="RefSeq" id="WP_376983867.1">
    <property type="nucleotide sequence ID" value="NZ_JBHRWW010000003.1"/>
</dbReference>
<dbReference type="InterPro" id="IPR001646">
    <property type="entry name" value="5peptide_repeat"/>
</dbReference>
<protein>
    <submittedName>
        <fullName evidence="1">Pentapeptide repeat-containing protein</fullName>
    </submittedName>
</protein>
<sequence length="286" mass="29578">MRELRADCSRCAGLCCVALPFQASADFPFDKPAGVPCRNLLADSSCSTHSTLRQRGFVGCTVYDCFGAGQKTVEGTYGGRGWQDDPAVAAEMFAVFPVVRQLHEMLRHLAEAEVLLAPRAGGATDSALAGEVAAAAAEVGDLTDGTPASLLGLDVPVVRQRVGALLSRTSAVVRAGARPRGAGRLPRQVRPGADLLGADLRGTDLRGADLRGAWLMGARLSGADLRRADLLGADLRGADIAGARLGGALFCTQPQLEAAGGDGATELPEGLVRPARWLRAGPRAGA</sequence>
<dbReference type="SUPFAM" id="SSF141571">
    <property type="entry name" value="Pentapeptide repeat-like"/>
    <property type="match status" value="1"/>
</dbReference>
<evidence type="ECO:0000313" key="2">
    <source>
        <dbReference type="Proteomes" id="UP001595685"/>
    </source>
</evidence>
<dbReference type="InterPro" id="IPR051082">
    <property type="entry name" value="Pentapeptide-BTB/POZ_domain"/>
</dbReference>
<reference evidence="2" key="1">
    <citation type="journal article" date="2019" name="Int. J. Syst. Evol. Microbiol.">
        <title>The Global Catalogue of Microorganisms (GCM) 10K type strain sequencing project: providing services to taxonomists for standard genome sequencing and annotation.</title>
        <authorList>
            <consortium name="The Broad Institute Genomics Platform"/>
            <consortium name="The Broad Institute Genome Sequencing Center for Infectious Disease"/>
            <person name="Wu L."/>
            <person name="Ma J."/>
        </authorList>
    </citation>
    <scope>NUCLEOTIDE SEQUENCE [LARGE SCALE GENOMIC DNA]</scope>
    <source>
        <strain evidence="2">NCAIM B.02333</strain>
    </source>
</reference>
<gene>
    <name evidence="1" type="ORF">ACFOLH_06670</name>
</gene>
<dbReference type="PANTHER" id="PTHR14136">
    <property type="entry name" value="BTB_POZ DOMAIN-CONTAINING PROTEIN KCTD9"/>
    <property type="match status" value="1"/>
</dbReference>
<evidence type="ECO:0000313" key="1">
    <source>
        <dbReference type="EMBL" id="MFC3688023.1"/>
    </source>
</evidence>
<keyword evidence="2" id="KW-1185">Reference proteome</keyword>
<accession>A0ABV7WDV3</accession>
<dbReference type="PANTHER" id="PTHR14136:SF17">
    <property type="entry name" value="BTB_POZ DOMAIN-CONTAINING PROTEIN KCTD9"/>
    <property type="match status" value="1"/>
</dbReference>
<organism evidence="1 2">
    <name type="scientific">Aquipuribacter hungaricus</name>
    <dbReference type="NCBI Taxonomy" id="545624"/>
    <lineage>
        <taxon>Bacteria</taxon>
        <taxon>Bacillati</taxon>
        <taxon>Actinomycetota</taxon>
        <taxon>Actinomycetes</taxon>
        <taxon>Micrococcales</taxon>
        <taxon>Intrasporangiaceae</taxon>
        <taxon>Aquipuribacter</taxon>
    </lineage>
</organism>
<dbReference type="Gene3D" id="2.160.20.80">
    <property type="entry name" value="E3 ubiquitin-protein ligase SopA"/>
    <property type="match status" value="1"/>
</dbReference>
<dbReference type="EMBL" id="JBHRWW010000003">
    <property type="protein sequence ID" value="MFC3688023.1"/>
    <property type="molecule type" value="Genomic_DNA"/>
</dbReference>
<name>A0ABV7WDV3_9MICO</name>
<dbReference type="Proteomes" id="UP001595685">
    <property type="component" value="Unassembled WGS sequence"/>
</dbReference>